<dbReference type="AlphaFoldDB" id="G4ST93"/>
<proteinExistence type="predicted"/>
<accession>G4ST93</accession>
<dbReference type="CDD" id="cd09757">
    <property type="entry name" value="Cas8c_I-C"/>
    <property type="match status" value="1"/>
</dbReference>
<keyword evidence="2" id="KW-1185">Reference proteome</keyword>
<dbReference type="Pfam" id="PF09709">
    <property type="entry name" value="Cas_Csd1"/>
    <property type="match status" value="1"/>
</dbReference>
<gene>
    <name evidence="1" type="primary">csd</name>
    <name evidence="1" type="ordered locus">MEALZ_2160</name>
</gene>
<protein>
    <submittedName>
        <fullName evidence="1">CRISPR-associated protein, Csd1 family</fullName>
    </submittedName>
</protein>
<dbReference type="Proteomes" id="UP000008315">
    <property type="component" value="Chromosome"/>
</dbReference>
<evidence type="ECO:0000313" key="2">
    <source>
        <dbReference type="Proteomes" id="UP000008315"/>
    </source>
</evidence>
<dbReference type="HOGENOM" id="CLU_016417_0_0_6"/>
<dbReference type="NCBIfam" id="TIGR01863">
    <property type="entry name" value="cas_Csd1"/>
    <property type="match status" value="1"/>
</dbReference>
<name>G4ST93_META2</name>
<dbReference type="EMBL" id="FO082060">
    <property type="protein sequence ID" value="CCE23846.1"/>
    <property type="molecule type" value="Genomic_DNA"/>
</dbReference>
<reference evidence="2" key="1">
    <citation type="journal article" date="2012" name="J. Bacteriol.">
        <title>Genome sequence of the haloalkaliphilic methanotrophic bacterium Methylomicrobium alcaliphilum 20Z.</title>
        <authorList>
            <person name="Vuilleumier S."/>
            <person name="Khmelenina V.N."/>
            <person name="Bringel F."/>
            <person name="Reshetnikov A.S."/>
            <person name="Lajus A."/>
            <person name="Mangenot S."/>
            <person name="Rouy Z."/>
            <person name="Op den Camp H.J."/>
            <person name="Jetten M.S."/>
            <person name="Dispirito A.A."/>
            <person name="Dunfield P."/>
            <person name="Klotz M.G."/>
            <person name="Semrau J.D."/>
            <person name="Stein L.Y."/>
            <person name="Barbe V."/>
            <person name="Medigue C."/>
            <person name="Trotsenko Y.A."/>
            <person name="Kalyuzhnaya M.G."/>
        </authorList>
    </citation>
    <scope>NUCLEOTIDE SEQUENCE [LARGE SCALE GENOMIC DNA]</scope>
    <source>
        <strain evidence="2">DSM 19304 / NCIMB 14124 / VKM B-2133 / 20Z</strain>
    </source>
</reference>
<sequence length="676" mass="77101">MSWMEKLYQTYEAAILLDLPIEQRLMPISHTNQNAHINIVINGEGNFKRATVLEKTQIVLPATEQSAGRTGTKPPPHPLADKLQYVAKDYSEFITYKPSFFEEYYKLLKSWCDSKFSHPKANAVLEYVKKGRVISDLVENKILFLDQEKKYLLRQWTSDSSDEMPLIFKVLPKEKKQVDQGAALVCWSVEIENQPDSDTWKDISLQNSWNTFISANEGVGGLCFVTGNFTALASNHPAKIRHTGDKAKLISFNDFNGFTVLGKFTDTKESFKKNGSQSVGVGLLTTQKAHNALRWLISRQGYRNGDQVYVAWAVSGKPIPEPLADTWSFLNTGDFDLEEVDQAEAPEQTDDTVDHSIDLGQSYAQQLSKKMAGYRAELTANEQIVVMGIDSATPGRMGILYYRELFRDDFFNRLESWHTEFSWPQRHTLEIPNDTGRKPKTKVIWPVSSPVPIAIAKAAYGEKVTDNLKKKVIERLVPCIVDGQPFPWDLVDNCIRKATNRNAYASDGQWLWEKNLAIACALFKGYYRRHPNSNQRRNYAMALEENNRSRDYLYGRLLAIAERIEEVALNVGGENRSTTAARLMQRFADRPYETWRSIELALQPYIQRLRVSRAGFLTNRQKELDAVIALFNGEDFRSKAPLSGEFLLAYHCQRQKFKTKTDTHEPNETEAQGDSE</sequence>
<organism evidence="1 2">
    <name type="scientific">Methylotuvimicrobium alcaliphilum (strain DSM 19304 / NCIMB 14124 / VKM B-2133 / 20Z)</name>
    <name type="common">Methylomicrobium alcaliphilum</name>
    <dbReference type="NCBI Taxonomy" id="1091494"/>
    <lineage>
        <taxon>Bacteria</taxon>
        <taxon>Pseudomonadati</taxon>
        <taxon>Pseudomonadota</taxon>
        <taxon>Gammaproteobacteria</taxon>
        <taxon>Methylococcales</taxon>
        <taxon>Methylococcaceae</taxon>
        <taxon>Methylotuvimicrobium</taxon>
    </lineage>
</organism>
<dbReference type="PATRIC" id="fig|271065.3.peg.2221"/>
<evidence type="ECO:0000313" key="1">
    <source>
        <dbReference type="EMBL" id="CCE23846.1"/>
    </source>
</evidence>
<dbReference type="InterPro" id="IPR010144">
    <property type="entry name" value="CRISPR-assoc_prot_Csd1-typ"/>
</dbReference>
<dbReference type="STRING" id="1091494.MEALZ_2160"/>
<dbReference type="RefSeq" id="WP_014148634.1">
    <property type="nucleotide sequence ID" value="NC_016112.1"/>
</dbReference>
<dbReference type="KEGG" id="mah:MEALZ_2160"/>